<organism evidence="2 3">
    <name type="scientific">Meira miltonrushii</name>
    <dbReference type="NCBI Taxonomy" id="1280837"/>
    <lineage>
        <taxon>Eukaryota</taxon>
        <taxon>Fungi</taxon>
        <taxon>Dikarya</taxon>
        <taxon>Basidiomycota</taxon>
        <taxon>Ustilaginomycotina</taxon>
        <taxon>Exobasidiomycetes</taxon>
        <taxon>Exobasidiales</taxon>
        <taxon>Brachybasidiaceae</taxon>
        <taxon>Meira</taxon>
    </lineage>
</organism>
<dbReference type="STRING" id="1280837.A0A316V5S5"/>
<dbReference type="GO" id="GO:0045290">
    <property type="term" value="F:D-arabinose 1-dehydrogenase [NAD(P)+] activity"/>
    <property type="evidence" value="ECO:0007669"/>
    <property type="project" value="TreeGrafter"/>
</dbReference>
<dbReference type="Pfam" id="PF00248">
    <property type="entry name" value="Aldo_ket_red"/>
    <property type="match status" value="1"/>
</dbReference>
<feature type="domain" description="NADP-dependent oxidoreductase" evidence="1">
    <location>
        <begin position="78"/>
        <end position="307"/>
    </location>
</feature>
<dbReference type="GeneID" id="37021508"/>
<dbReference type="InterPro" id="IPR036812">
    <property type="entry name" value="NAD(P)_OxRdtase_dom_sf"/>
</dbReference>
<dbReference type="OrthoDB" id="5286008at2759"/>
<evidence type="ECO:0000313" key="2">
    <source>
        <dbReference type="EMBL" id="PWN31831.1"/>
    </source>
</evidence>
<reference evidence="2 3" key="1">
    <citation type="journal article" date="2018" name="Mol. Biol. Evol.">
        <title>Broad Genomic Sampling Reveals a Smut Pathogenic Ancestry of the Fungal Clade Ustilaginomycotina.</title>
        <authorList>
            <person name="Kijpornyongpan T."/>
            <person name="Mondo S.J."/>
            <person name="Barry K."/>
            <person name="Sandor L."/>
            <person name="Lee J."/>
            <person name="Lipzen A."/>
            <person name="Pangilinan J."/>
            <person name="LaButti K."/>
            <person name="Hainaut M."/>
            <person name="Henrissat B."/>
            <person name="Grigoriev I.V."/>
            <person name="Spatafora J.W."/>
            <person name="Aime M.C."/>
        </authorList>
    </citation>
    <scope>NUCLEOTIDE SEQUENCE [LARGE SCALE GENOMIC DNA]</scope>
    <source>
        <strain evidence="2 3">MCA 3882</strain>
    </source>
</reference>
<dbReference type="AlphaFoldDB" id="A0A316V5S5"/>
<evidence type="ECO:0000313" key="3">
    <source>
        <dbReference type="Proteomes" id="UP000245771"/>
    </source>
</evidence>
<protein>
    <submittedName>
        <fullName evidence="2">Aldo/keto reductase</fullName>
    </submittedName>
</protein>
<gene>
    <name evidence="2" type="ORF">FA14DRAFT_162689</name>
</gene>
<dbReference type="PANTHER" id="PTHR42686:SF1">
    <property type="entry name" value="GH17980P-RELATED"/>
    <property type="match status" value="1"/>
</dbReference>
<proteinExistence type="predicted"/>
<dbReference type="GO" id="GO:0005829">
    <property type="term" value="C:cytosol"/>
    <property type="evidence" value="ECO:0007669"/>
    <property type="project" value="TreeGrafter"/>
</dbReference>
<name>A0A316V5S5_9BASI</name>
<dbReference type="EMBL" id="KZ819607">
    <property type="protein sequence ID" value="PWN31831.1"/>
    <property type="molecule type" value="Genomic_DNA"/>
</dbReference>
<dbReference type="Proteomes" id="UP000245771">
    <property type="component" value="Unassembled WGS sequence"/>
</dbReference>
<sequence length="491" mass="54808">MGSIDTLDHYNVKPAINGRKLVNGELKEHNLRKEGVVPQYDLEDLADEELKHSTAPWYSHLNEPLTESFRQGCPPLLIGGSALGKGIFTDDEILQSTEPYRVIRLAFQYGIRAIDTSPFYHPSEISLGRILKALSKEYPRESYYLQTKVGRYGQDKKDFDYSPDRIRESVATSLRRLNTTYLDSVVLHDVEFVCDNVGPSQKAGFAARDAVEDAKVRKECGLSDDDQDVALTATVHGQGDEKILAAIRTLFELKEQGIVRNVGIGGYPLPTLLRLSRLIASHAPFRAVDIIVNYSNHTLQNDMLSQYTAKFAQEPRRARLTGAERSGTSLPEWIAPTIINASPFSMGLLTDKGPPAWHPASEKLKSLCVEASETLSARGQSLAKVAAHFGFRGSELKKQGSNPGYPTPHMATIVGMNSVEQVHQAVQTYRAILADAHLSQRDADQVAFSMPEEELQDYRAHSKQQRQDEQYVINLFRSHGFRDWTWASPPS</sequence>
<evidence type="ECO:0000259" key="1">
    <source>
        <dbReference type="Pfam" id="PF00248"/>
    </source>
</evidence>
<dbReference type="InterPro" id="IPR023210">
    <property type="entry name" value="NADP_OxRdtase_dom"/>
</dbReference>
<accession>A0A316V5S5</accession>
<dbReference type="PANTHER" id="PTHR42686">
    <property type="entry name" value="GH17980P-RELATED"/>
    <property type="match status" value="1"/>
</dbReference>
<dbReference type="Gene3D" id="3.20.20.100">
    <property type="entry name" value="NADP-dependent oxidoreductase domain"/>
    <property type="match status" value="1"/>
</dbReference>
<dbReference type="InterPro" id="IPR020471">
    <property type="entry name" value="AKR"/>
</dbReference>
<dbReference type="GO" id="GO:0070485">
    <property type="term" value="P:dehydro-D-arabinono-1,4-lactone biosynthetic process"/>
    <property type="evidence" value="ECO:0007669"/>
    <property type="project" value="TreeGrafter"/>
</dbReference>
<dbReference type="InParanoid" id="A0A316V5S5"/>
<keyword evidence="3" id="KW-1185">Reference proteome</keyword>
<dbReference type="RefSeq" id="XP_025352133.1">
    <property type="nucleotide sequence ID" value="XM_025499727.1"/>
</dbReference>
<dbReference type="SUPFAM" id="SSF51430">
    <property type="entry name" value="NAD(P)-linked oxidoreductase"/>
    <property type="match status" value="1"/>
</dbReference>